<keyword evidence="2" id="KW-1185">Reference proteome</keyword>
<dbReference type="RefSeq" id="WP_133462208.1">
    <property type="nucleotide sequence ID" value="NZ_SNVX01000021.1"/>
</dbReference>
<gene>
    <name evidence="1" type="ORF">EC847_12116</name>
</gene>
<sequence>MTGNFAFPMYDVNPAATDALAAAVLRRFPEARFQRPADLLSHWQDDNLLLSQTCGYPLMTALDEVQVVGCFHYNAPGCEGRNYRSRLVARQTESGKTLHDFRGHVAACNSPDSQSGYHALRNSVGHDDAFFRSIVWTGSHRQSLNALQNGTADIAAIDCVSLALFARYQPQALTGLTVVGETALTPGLPLITSRHTSAQTLNALREGLAEIAGEAEIAAPLLIGGFSPASRRDYEVILKASSCA</sequence>
<reference evidence="1 2" key="1">
    <citation type="submission" date="2019-03" db="EMBL/GenBank/DDBJ databases">
        <title>Genomic analyses of the natural microbiome of Caenorhabditis elegans.</title>
        <authorList>
            <person name="Samuel B."/>
        </authorList>
    </citation>
    <scope>NUCLEOTIDE SEQUENCE [LARGE SCALE GENOMIC DNA]</scope>
    <source>
        <strain evidence="1 2">BIGb0156</strain>
    </source>
</reference>
<name>A0A4R6DY94_SCAGO</name>
<dbReference type="PANTHER" id="PTHR35841">
    <property type="entry name" value="PHOSPHONATES-BINDING PERIPLASMIC PROTEIN"/>
    <property type="match status" value="1"/>
</dbReference>
<dbReference type="OrthoDB" id="5599602at2"/>
<proteinExistence type="predicted"/>
<comment type="caution">
    <text evidence="1">The sequence shown here is derived from an EMBL/GenBank/DDBJ whole genome shotgun (WGS) entry which is preliminary data.</text>
</comment>
<dbReference type="SUPFAM" id="SSF53850">
    <property type="entry name" value="Periplasmic binding protein-like II"/>
    <property type="match status" value="1"/>
</dbReference>
<organism evidence="1 2">
    <name type="scientific">Scandinavium goeteborgense</name>
    <dbReference type="NCBI Taxonomy" id="1851514"/>
    <lineage>
        <taxon>Bacteria</taxon>
        <taxon>Pseudomonadati</taxon>
        <taxon>Pseudomonadota</taxon>
        <taxon>Gammaproteobacteria</taxon>
        <taxon>Enterobacterales</taxon>
        <taxon>Enterobacteriaceae</taxon>
        <taxon>Scandinavium</taxon>
    </lineage>
</organism>
<dbReference type="Gene3D" id="3.40.190.10">
    <property type="entry name" value="Periplasmic binding protein-like II"/>
    <property type="match status" value="1"/>
</dbReference>
<dbReference type="Pfam" id="PF12974">
    <property type="entry name" value="Phosphonate-bd"/>
    <property type="match status" value="1"/>
</dbReference>
<dbReference type="EMBL" id="SNVX01000021">
    <property type="protein sequence ID" value="TDN50273.1"/>
    <property type="molecule type" value="Genomic_DNA"/>
</dbReference>
<evidence type="ECO:0000313" key="1">
    <source>
        <dbReference type="EMBL" id="TDN50273.1"/>
    </source>
</evidence>
<dbReference type="PANTHER" id="PTHR35841:SF1">
    <property type="entry name" value="PHOSPHONATES-BINDING PERIPLASMIC PROTEIN"/>
    <property type="match status" value="1"/>
</dbReference>
<dbReference type="AlphaFoldDB" id="A0A4R6DY94"/>
<protein>
    <submittedName>
        <fullName evidence="1">ABC-type phosphate/phosphonate transport system substrate-binding protein</fullName>
    </submittedName>
</protein>
<accession>A0A4R6DY94</accession>
<evidence type="ECO:0000313" key="2">
    <source>
        <dbReference type="Proteomes" id="UP000295530"/>
    </source>
</evidence>
<dbReference type="Proteomes" id="UP000295530">
    <property type="component" value="Unassembled WGS sequence"/>
</dbReference>